<feature type="compositionally biased region" description="Polar residues" evidence="1">
    <location>
        <begin position="65"/>
        <end position="77"/>
    </location>
</feature>
<feature type="compositionally biased region" description="Basic and acidic residues" evidence="1">
    <location>
        <begin position="87"/>
        <end position="98"/>
    </location>
</feature>
<evidence type="ECO:0000313" key="3">
    <source>
        <dbReference type="Proteomes" id="UP000762676"/>
    </source>
</evidence>
<evidence type="ECO:0000256" key="1">
    <source>
        <dbReference type="SAM" id="MobiDB-lite"/>
    </source>
</evidence>
<reference evidence="2 3" key="1">
    <citation type="journal article" date="2021" name="Elife">
        <title>Chloroplast acquisition without the gene transfer in kleptoplastic sea slugs, Plakobranchus ocellatus.</title>
        <authorList>
            <person name="Maeda T."/>
            <person name="Takahashi S."/>
            <person name="Yoshida T."/>
            <person name="Shimamura S."/>
            <person name="Takaki Y."/>
            <person name="Nagai Y."/>
            <person name="Toyoda A."/>
            <person name="Suzuki Y."/>
            <person name="Arimoto A."/>
            <person name="Ishii H."/>
            <person name="Satoh N."/>
            <person name="Nishiyama T."/>
            <person name="Hasebe M."/>
            <person name="Maruyama T."/>
            <person name="Minagawa J."/>
            <person name="Obokata J."/>
            <person name="Shigenobu S."/>
        </authorList>
    </citation>
    <scope>NUCLEOTIDE SEQUENCE [LARGE SCALE GENOMIC DNA]</scope>
</reference>
<keyword evidence="3" id="KW-1185">Reference proteome</keyword>
<sequence>MRIPTKSTVSPRIDTSTTPIRASETAKATFLTTFPTKTAAVEKEETPTKPTRASEEAAETKILITQQGSYSRISSQETAEEVSSRSGIEEHSLPRLETENEEENLKSGPKKKRGPCN</sequence>
<dbReference type="AlphaFoldDB" id="A0AAV4EBI0"/>
<feature type="region of interest" description="Disordered" evidence="1">
    <location>
        <begin position="65"/>
        <end position="117"/>
    </location>
</feature>
<feature type="region of interest" description="Disordered" evidence="1">
    <location>
        <begin position="1"/>
        <end position="24"/>
    </location>
</feature>
<dbReference type="Proteomes" id="UP000762676">
    <property type="component" value="Unassembled WGS sequence"/>
</dbReference>
<comment type="caution">
    <text evidence="2">The sequence shown here is derived from an EMBL/GenBank/DDBJ whole genome shotgun (WGS) entry which is preliminary data.</text>
</comment>
<evidence type="ECO:0000313" key="2">
    <source>
        <dbReference type="EMBL" id="GFR58109.1"/>
    </source>
</evidence>
<gene>
    <name evidence="2" type="ORF">ElyMa_003473300</name>
</gene>
<feature type="compositionally biased region" description="Basic and acidic residues" evidence="1">
    <location>
        <begin position="40"/>
        <end position="58"/>
    </location>
</feature>
<organism evidence="2 3">
    <name type="scientific">Elysia marginata</name>
    <dbReference type="NCBI Taxonomy" id="1093978"/>
    <lineage>
        <taxon>Eukaryota</taxon>
        <taxon>Metazoa</taxon>
        <taxon>Spiralia</taxon>
        <taxon>Lophotrochozoa</taxon>
        <taxon>Mollusca</taxon>
        <taxon>Gastropoda</taxon>
        <taxon>Heterobranchia</taxon>
        <taxon>Euthyneura</taxon>
        <taxon>Panpulmonata</taxon>
        <taxon>Sacoglossa</taxon>
        <taxon>Placobranchoidea</taxon>
        <taxon>Plakobranchidae</taxon>
        <taxon>Elysia</taxon>
    </lineage>
</organism>
<accession>A0AAV4EBI0</accession>
<protein>
    <submittedName>
        <fullName evidence="2">Uncharacterized protein</fullName>
    </submittedName>
</protein>
<feature type="region of interest" description="Disordered" evidence="1">
    <location>
        <begin position="39"/>
        <end position="58"/>
    </location>
</feature>
<dbReference type="EMBL" id="BMAT01007125">
    <property type="protein sequence ID" value="GFR58109.1"/>
    <property type="molecule type" value="Genomic_DNA"/>
</dbReference>
<feature type="compositionally biased region" description="Polar residues" evidence="1">
    <location>
        <begin position="1"/>
        <end position="20"/>
    </location>
</feature>
<proteinExistence type="predicted"/>
<name>A0AAV4EBI0_9GAST</name>
<feature type="compositionally biased region" description="Basic residues" evidence="1">
    <location>
        <begin position="108"/>
        <end position="117"/>
    </location>
</feature>